<dbReference type="Gene3D" id="3.40.50.10330">
    <property type="entry name" value="Probable inorganic polyphosphate/atp-NAD kinase, domain 1"/>
    <property type="match status" value="1"/>
</dbReference>
<dbReference type="InterPro" id="IPR017437">
    <property type="entry name" value="ATP-NAD_kinase_PpnK-typ_C"/>
</dbReference>
<proteinExistence type="inferred from homology"/>
<dbReference type="GO" id="GO:0006741">
    <property type="term" value="P:NADP+ biosynthetic process"/>
    <property type="evidence" value="ECO:0007669"/>
    <property type="project" value="UniProtKB-UniRule"/>
</dbReference>
<dbReference type="RefSeq" id="WP_143423042.1">
    <property type="nucleotide sequence ID" value="NZ_FNGO01000013.1"/>
</dbReference>
<sequence length="288" mass="31872">MIYIPTIGIMVNTGKKKAIELGNRFLEFLQDRSLPYLVEPGSAGCYKGVNRAGSFEEVQEKVDYLFIFGGDGTLLRAAGKFCGTGIPLLGINVGSLGFMTVIEADFLYEAAEELLAGNFTITSRMMIASSVYRDGEKIYCSHGLNDAVISRGDNQNLLRLNFYIDEEFIAEYQGDGMIAATPTGSTAYSLSAGGPIINPGLDVMLLTPICPHNLYIRPMVIRSDEQVRIKPRTKSGGMRISTDGRSTCSLSNNDEIIVERSDNEVKMIHFPDRNFYRILRDKMKLGKF</sequence>
<keyword evidence="6" id="KW-0547">Nucleotide-binding</keyword>
<dbReference type="GO" id="GO:0005524">
    <property type="term" value="F:ATP binding"/>
    <property type="evidence" value="ECO:0007669"/>
    <property type="project" value="UniProtKB-KW"/>
</dbReference>
<evidence type="ECO:0000256" key="3">
    <source>
        <dbReference type="ARBA" id="ARBA00022857"/>
    </source>
</evidence>
<dbReference type="PANTHER" id="PTHR20275:SF0">
    <property type="entry name" value="NAD KINASE"/>
    <property type="match status" value="1"/>
</dbReference>
<dbReference type="STRING" id="321763.SAMN04488692_11353"/>
<protein>
    <recommendedName>
        <fullName evidence="6">NAD kinase</fullName>
        <ecNumber evidence="6">2.7.1.23</ecNumber>
    </recommendedName>
    <alternativeName>
        <fullName evidence="6">ATP-dependent NAD kinase</fullName>
    </alternativeName>
</protein>
<dbReference type="InterPro" id="IPR002504">
    <property type="entry name" value="NADK"/>
</dbReference>
<evidence type="ECO:0000313" key="7">
    <source>
        <dbReference type="EMBL" id="SDL99411.1"/>
    </source>
</evidence>
<dbReference type="Gene3D" id="2.60.200.30">
    <property type="entry name" value="Probable inorganic polyphosphate/atp-NAD kinase, domain 2"/>
    <property type="match status" value="1"/>
</dbReference>
<keyword evidence="3 6" id="KW-0521">NADP</keyword>
<comment type="cofactor">
    <cofactor evidence="6">
        <name>a divalent metal cation</name>
        <dbReference type="ChEBI" id="CHEBI:60240"/>
    </cofactor>
</comment>
<comment type="catalytic activity">
    <reaction evidence="5 6">
        <text>NAD(+) + ATP = ADP + NADP(+) + H(+)</text>
        <dbReference type="Rhea" id="RHEA:18629"/>
        <dbReference type="ChEBI" id="CHEBI:15378"/>
        <dbReference type="ChEBI" id="CHEBI:30616"/>
        <dbReference type="ChEBI" id="CHEBI:57540"/>
        <dbReference type="ChEBI" id="CHEBI:58349"/>
        <dbReference type="ChEBI" id="CHEBI:456216"/>
        <dbReference type="EC" id="2.7.1.23"/>
    </reaction>
</comment>
<feature type="binding site" evidence="6">
    <location>
        <begin position="71"/>
        <end position="72"/>
    </location>
    <ligand>
        <name>NAD(+)</name>
        <dbReference type="ChEBI" id="CHEBI:57540"/>
    </ligand>
</feature>
<evidence type="ECO:0000256" key="1">
    <source>
        <dbReference type="ARBA" id="ARBA00022679"/>
    </source>
</evidence>
<feature type="active site" description="Proton acceptor" evidence="6">
    <location>
        <position position="71"/>
    </location>
</feature>
<evidence type="ECO:0000256" key="2">
    <source>
        <dbReference type="ARBA" id="ARBA00022777"/>
    </source>
</evidence>
<keyword evidence="1 6" id="KW-0808">Transferase</keyword>
<comment type="similarity">
    <text evidence="6">Belongs to the NAD kinase family.</text>
</comment>
<dbReference type="HAMAP" id="MF_00361">
    <property type="entry name" value="NAD_kinase"/>
    <property type="match status" value="1"/>
</dbReference>
<dbReference type="GO" id="GO:0003951">
    <property type="term" value="F:NAD+ kinase activity"/>
    <property type="evidence" value="ECO:0007669"/>
    <property type="project" value="UniProtKB-UniRule"/>
</dbReference>
<reference evidence="7 8" key="1">
    <citation type="submission" date="2016-10" db="EMBL/GenBank/DDBJ databases">
        <authorList>
            <person name="de Groot N.N."/>
        </authorList>
    </citation>
    <scope>NUCLEOTIDE SEQUENCE [LARGE SCALE GENOMIC DNA]</scope>
    <source>
        <strain evidence="7 8">SLAS-1</strain>
    </source>
</reference>
<comment type="caution">
    <text evidence="6">Lacks conserved residue(s) required for the propagation of feature annotation.</text>
</comment>
<gene>
    <name evidence="6" type="primary">nadK</name>
    <name evidence="7" type="ORF">SAMN04488692_11353</name>
</gene>
<evidence type="ECO:0000313" key="8">
    <source>
        <dbReference type="Proteomes" id="UP000199476"/>
    </source>
</evidence>
<dbReference type="InterPro" id="IPR017438">
    <property type="entry name" value="ATP-NAD_kinase_N"/>
</dbReference>
<dbReference type="GO" id="GO:0005737">
    <property type="term" value="C:cytoplasm"/>
    <property type="evidence" value="ECO:0007669"/>
    <property type="project" value="UniProtKB-SubCell"/>
</dbReference>
<evidence type="ECO:0000256" key="6">
    <source>
        <dbReference type="HAMAP-Rule" id="MF_00361"/>
    </source>
</evidence>
<feature type="binding site" evidence="6">
    <location>
        <begin position="186"/>
        <end position="191"/>
    </location>
    <ligand>
        <name>NAD(+)</name>
        <dbReference type="ChEBI" id="CHEBI:57540"/>
    </ligand>
</feature>
<dbReference type="AlphaFoldDB" id="A0A1G9PLM6"/>
<dbReference type="GO" id="GO:0046872">
    <property type="term" value="F:metal ion binding"/>
    <property type="evidence" value="ECO:0007669"/>
    <property type="project" value="UniProtKB-UniRule"/>
</dbReference>
<dbReference type="PANTHER" id="PTHR20275">
    <property type="entry name" value="NAD KINASE"/>
    <property type="match status" value="1"/>
</dbReference>
<dbReference type="Proteomes" id="UP000199476">
    <property type="component" value="Unassembled WGS sequence"/>
</dbReference>
<comment type="function">
    <text evidence="6">Involved in the regulation of the intracellular balance of NAD and NADP, and is a key enzyme in the biosynthesis of NADP. Catalyzes specifically the phosphorylation on 2'-hydroxyl of the adenosine moiety of NAD to yield NADP.</text>
</comment>
<keyword evidence="2 6" id="KW-0418">Kinase</keyword>
<dbReference type="EC" id="2.7.1.23" evidence="6"/>
<accession>A0A1G9PLM6</accession>
<evidence type="ECO:0000256" key="5">
    <source>
        <dbReference type="ARBA" id="ARBA00047925"/>
    </source>
</evidence>
<keyword evidence="8" id="KW-1185">Reference proteome</keyword>
<feature type="binding site" evidence="6">
    <location>
        <position position="76"/>
    </location>
    <ligand>
        <name>NAD(+)</name>
        <dbReference type="ChEBI" id="CHEBI:57540"/>
    </ligand>
</feature>
<dbReference type="SUPFAM" id="SSF111331">
    <property type="entry name" value="NAD kinase/diacylglycerol kinase-like"/>
    <property type="match status" value="1"/>
</dbReference>
<dbReference type="GO" id="GO:0019674">
    <property type="term" value="P:NAD+ metabolic process"/>
    <property type="evidence" value="ECO:0007669"/>
    <property type="project" value="InterPro"/>
</dbReference>
<feature type="binding site" evidence="6">
    <location>
        <position position="175"/>
    </location>
    <ligand>
        <name>NAD(+)</name>
        <dbReference type="ChEBI" id="CHEBI:57540"/>
    </ligand>
</feature>
<dbReference type="Pfam" id="PF01513">
    <property type="entry name" value="NAD_kinase"/>
    <property type="match status" value="1"/>
</dbReference>
<keyword evidence="6" id="KW-0067">ATP-binding</keyword>
<evidence type="ECO:0000256" key="4">
    <source>
        <dbReference type="ARBA" id="ARBA00023027"/>
    </source>
</evidence>
<organism evidence="7 8">
    <name type="scientific">Halarsenatibacter silvermanii</name>
    <dbReference type="NCBI Taxonomy" id="321763"/>
    <lineage>
        <taxon>Bacteria</taxon>
        <taxon>Bacillati</taxon>
        <taxon>Bacillota</taxon>
        <taxon>Clostridia</taxon>
        <taxon>Halanaerobiales</taxon>
        <taxon>Halarsenatibacteraceae</taxon>
        <taxon>Halarsenatibacter</taxon>
    </lineage>
</organism>
<dbReference type="EMBL" id="FNGO01000013">
    <property type="protein sequence ID" value="SDL99411.1"/>
    <property type="molecule type" value="Genomic_DNA"/>
</dbReference>
<dbReference type="Pfam" id="PF20143">
    <property type="entry name" value="NAD_kinase_C"/>
    <property type="match status" value="1"/>
</dbReference>
<comment type="subcellular location">
    <subcellularLocation>
        <location evidence="6">Cytoplasm</location>
    </subcellularLocation>
</comment>
<dbReference type="GO" id="GO:0051287">
    <property type="term" value="F:NAD binding"/>
    <property type="evidence" value="ECO:0007669"/>
    <property type="project" value="UniProtKB-ARBA"/>
</dbReference>
<name>A0A1G9PLM6_9FIRM</name>
<keyword evidence="6" id="KW-0963">Cytoplasm</keyword>
<dbReference type="InterPro" id="IPR016064">
    <property type="entry name" value="NAD/diacylglycerol_kinase_sf"/>
</dbReference>
<keyword evidence="4 6" id="KW-0520">NAD</keyword>
<feature type="binding site" evidence="6">
    <location>
        <begin position="145"/>
        <end position="146"/>
    </location>
    <ligand>
        <name>NAD(+)</name>
        <dbReference type="ChEBI" id="CHEBI:57540"/>
    </ligand>
</feature>